<feature type="chain" id="PRO_5034232710" description="Secreted protein" evidence="2">
    <location>
        <begin position="20"/>
        <end position="178"/>
    </location>
</feature>
<keyword evidence="4" id="KW-1185">Reference proteome</keyword>
<evidence type="ECO:0000313" key="4">
    <source>
        <dbReference type="Proteomes" id="UP000613401"/>
    </source>
</evidence>
<dbReference type="AlphaFoldDB" id="A0A8H4CX22"/>
<evidence type="ECO:0000256" key="2">
    <source>
        <dbReference type="SAM" id="SignalP"/>
    </source>
</evidence>
<accession>A0A8H4CX22</accession>
<proteinExistence type="predicted"/>
<reference evidence="3" key="1">
    <citation type="journal article" date="2020" name="Phytopathology">
        <title>Genome sequence and comparative analysis of Colletotrichum gloeosporioides isolated from Liriodendron leaves.</title>
        <authorList>
            <person name="Fu F.F."/>
            <person name="Hao Z."/>
            <person name="Wang P."/>
            <person name="Lu Y."/>
            <person name="Xue L.J."/>
            <person name="Wei G."/>
            <person name="Tian Y."/>
            <person name="Baishi H."/>
            <person name="Xu H."/>
            <person name="Shi J."/>
            <person name="Cheng T."/>
            <person name="Wang G."/>
            <person name="Yi Y."/>
            <person name="Chen J."/>
        </authorList>
    </citation>
    <scope>NUCLEOTIDE SEQUENCE</scope>
    <source>
        <strain evidence="3">Lc1</strain>
    </source>
</reference>
<gene>
    <name evidence="3" type="ORF">GCG54_00014457</name>
</gene>
<dbReference type="GeneID" id="69021568"/>
<keyword evidence="2" id="KW-0732">Signal</keyword>
<feature type="compositionally biased region" description="Basic and acidic residues" evidence="1">
    <location>
        <begin position="111"/>
        <end position="125"/>
    </location>
</feature>
<dbReference type="RefSeq" id="XP_045270867.1">
    <property type="nucleotide sequence ID" value="XM_045414289.1"/>
</dbReference>
<dbReference type="EMBL" id="WVTB01000006">
    <property type="protein sequence ID" value="KAF3811708.1"/>
    <property type="molecule type" value="Genomic_DNA"/>
</dbReference>
<comment type="caution">
    <text evidence="3">The sequence shown here is derived from an EMBL/GenBank/DDBJ whole genome shotgun (WGS) entry which is preliminary data.</text>
</comment>
<feature type="compositionally biased region" description="Basic and acidic residues" evidence="1">
    <location>
        <begin position="157"/>
        <end position="170"/>
    </location>
</feature>
<feature type="compositionally biased region" description="Basic and acidic residues" evidence="1">
    <location>
        <begin position="71"/>
        <end position="100"/>
    </location>
</feature>
<sequence>MRFTQLILSIFLFFSFVAALPVPAQADGEALEALEARANNGGKKGGGNKGSSKSTSKEVKGIDKNINIQKNESKDVKKVQKAEGTKNFPKEKANLQKDIKAGQNQRAKNQKNADPKNKQLNDGLKKVQGAQAKESKQAKGLTGNPKKDNATLNKLGGEFKDGRKQNEKNKQAAKKGGK</sequence>
<evidence type="ECO:0000313" key="3">
    <source>
        <dbReference type="EMBL" id="KAF3811708.1"/>
    </source>
</evidence>
<evidence type="ECO:0008006" key="5">
    <source>
        <dbReference type="Google" id="ProtNLM"/>
    </source>
</evidence>
<feature type="signal peptide" evidence="2">
    <location>
        <begin position="1"/>
        <end position="19"/>
    </location>
</feature>
<protein>
    <recommendedName>
        <fullName evidence="5">Secreted protein</fullName>
    </recommendedName>
</protein>
<evidence type="ECO:0000256" key="1">
    <source>
        <dbReference type="SAM" id="MobiDB-lite"/>
    </source>
</evidence>
<organism evidence="3 4">
    <name type="scientific">Colletotrichum gloeosporioides</name>
    <name type="common">Anthracnose fungus</name>
    <name type="synonym">Glomerella cingulata</name>
    <dbReference type="NCBI Taxonomy" id="474922"/>
    <lineage>
        <taxon>Eukaryota</taxon>
        <taxon>Fungi</taxon>
        <taxon>Dikarya</taxon>
        <taxon>Ascomycota</taxon>
        <taxon>Pezizomycotina</taxon>
        <taxon>Sordariomycetes</taxon>
        <taxon>Hypocreomycetidae</taxon>
        <taxon>Glomerellales</taxon>
        <taxon>Glomerellaceae</taxon>
        <taxon>Colletotrichum</taxon>
        <taxon>Colletotrichum gloeosporioides species complex</taxon>
    </lineage>
</organism>
<feature type="region of interest" description="Disordered" evidence="1">
    <location>
        <begin position="38"/>
        <end position="178"/>
    </location>
</feature>
<reference evidence="3" key="2">
    <citation type="submission" date="2020-03" db="EMBL/GenBank/DDBJ databases">
        <authorList>
            <person name="Fu F.-F."/>
            <person name="Chen J."/>
        </authorList>
    </citation>
    <scope>NUCLEOTIDE SEQUENCE</scope>
    <source>
        <strain evidence="3">Lc1</strain>
    </source>
</reference>
<dbReference type="Proteomes" id="UP000613401">
    <property type="component" value="Unassembled WGS sequence"/>
</dbReference>
<name>A0A8H4CX22_COLGL</name>